<comment type="caution">
    <text evidence="5">The sequence shown here is derived from an EMBL/GenBank/DDBJ whole genome shotgun (WGS) entry which is preliminary data.</text>
</comment>
<evidence type="ECO:0000256" key="2">
    <source>
        <dbReference type="SAM" id="Phobius"/>
    </source>
</evidence>
<dbReference type="InterPro" id="IPR019476">
    <property type="entry name" value="T4SS_TraD_DNA-bd"/>
</dbReference>
<reference evidence="6" key="1">
    <citation type="submission" date="2017-09" db="EMBL/GenBank/DDBJ databases">
        <title>Depth-based differentiation of microbial function through sediment-hosted aquifers and enrichment of novel symbionts in the deep terrestrial subsurface.</title>
        <authorList>
            <person name="Probst A.J."/>
            <person name="Ladd B."/>
            <person name="Jarett J.K."/>
            <person name="Geller-Mcgrath D.E."/>
            <person name="Sieber C.M.K."/>
            <person name="Emerson J.B."/>
            <person name="Anantharaman K."/>
            <person name="Thomas B.C."/>
            <person name="Malmstrom R."/>
            <person name="Stieglmeier M."/>
            <person name="Klingl A."/>
            <person name="Woyke T."/>
            <person name="Ryan C.M."/>
            <person name="Banfield J.F."/>
        </authorList>
    </citation>
    <scope>NUCLEOTIDE SEQUENCE [LARGE SCALE GENOMIC DNA]</scope>
</reference>
<organism evidence="5 6">
    <name type="scientific">candidate division WWE3 bacterium CG08_land_8_20_14_0_20_43_13</name>
    <dbReference type="NCBI Taxonomy" id="1975087"/>
    <lineage>
        <taxon>Bacteria</taxon>
        <taxon>Katanobacteria</taxon>
    </lineage>
</organism>
<evidence type="ECO:0000313" key="5">
    <source>
        <dbReference type="EMBL" id="PIS20711.1"/>
    </source>
</evidence>
<dbReference type="AlphaFoldDB" id="A0A2H0X786"/>
<accession>A0A2H0X786</accession>
<dbReference type="InterPro" id="IPR027417">
    <property type="entry name" value="P-loop_NTPase"/>
</dbReference>
<keyword evidence="2" id="KW-0812">Transmembrane</keyword>
<gene>
    <name evidence="5" type="ORF">COT52_02335</name>
</gene>
<dbReference type="Pfam" id="PF10412">
    <property type="entry name" value="TrwB_AAD_bind"/>
    <property type="match status" value="1"/>
</dbReference>
<feature type="domain" description="DUF8128" evidence="4">
    <location>
        <begin position="79"/>
        <end position="225"/>
    </location>
</feature>
<evidence type="ECO:0000256" key="1">
    <source>
        <dbReference type="SAM" id="MobiDB-lite"/>
    </source>
</evidence>
<dbReference type="PANTHER" id="PTHR30121:SF11">
    <property type="entry name" value="AAA+ ATPASE DOMAIN-CONTAINING PROTEIN"/>
    <property type="match status" value="1"/>
</dbReference>
<keyword evidence="2" id="KW-1133">Transmembrane helix</keyword>
<dbReference type="SUPFAM" id="SSF52540">
    <property type="entry name" value="P-loop containing nucleoside triphosphate hydrolases"/>
    <property type="match status" value="1"/>
</dbReference>
<dbReference type="Proteomes" id="UP000231414">
    <property type="component" value="Unassembled WGS sequence"/>
</dbReference>
<sequence>MFLYLFYLPTVDWNALLNLRISQAFAGVSLWYLLAVILTIIAFLASAYFLAKKSFSNQDRSPDPQDVRFQNVVLIIKVPKENEKEALAAEHMFASLHGILRATPDIQEHLSFEISSDEGGVAFHVAVPRHLQSFVEGQIYAQYPQAEVVDEGDYAEKVTTLENLSVTACQVVLSKQDFFPLKTFREFEVDPLSSITSSISNLRPGEKVWLQLLIRPVPDVWQESGHKYVELVRYGKPVTGRANFFGLFAGLQGLAKEFLEELLNVVAEIPKSFLGGADSAYRSSPPPKSSTLEDRPLKLSTGQEDMLESIEIKLSKMGFESMIRIFVISASSDFANGRLQSLVSSLGQFSGSVINSFVKKPMSDDPQQWLEDYRARLFPSYGGYILNTDELASIFHLPSISVETPAITWSRYRRGEPPLSLPIENCTYIGKTTFRNNLVKFGIRNDNDDRAKHMYLIGKTGTGKSTIFKNMILQDIQNNHGVGVMDPHGELIDQVLDMIPDSRVDDVVLFDPSDFSFPPALNMLELKSPEQKNLMASGLVAAFKARFDYSWGPRLEYLLNNAILTLLEVPGTTLLGITRLLTDMNYQKYILYQVKDQVMREFWDKEFKEMRGNQRLITEAIAPIQNKVGRFLSSSTIRNILGQPHSTIKFDEIMDTGKILLINLPVGKIGDDNASLLGSLIVSRLQFMAMQRINIPEEQRRPFYFYADEFQNFASGTFASILSEARKFKLCLHMTHQYTAQLSEEMVDAVFGNVGTIVSFSLGGPDAKIMASELTPVFDENDLISLEKYNMYVKLMIDGMASLPFSAVSLEPPDKKFYTGNREKVVDASRRKYGSDTAVVEDRISRWTSREFNLGMAVAEAKRRGDYVPPSDDLLDERESEPVPRKWQRPLNNVNKSFTPMRTGYKKF</sequence>
<feature type="transmembrane region" description="Helical" evidence="2">
    <location>
        <begin position="30"/>
        <end position="51"/>
    </location>
</feature>
<dbReference type="Gene3D" id="3.40.50.300">
    <property type="entry name" value="P-loop containing nucleotide triphosphate hydrolases"/>
    <property type="match status" value="2"/>
</dbReference>
<dbReference type="EMBL" id="PEYW01000034">
    <property type="protein sequence ID" value="PIS20711.1"/>
    <property type="molecule type" value="Genomic_DNA"/>
</dbReference>
<evidence type="ECO:0000313" key="6">
    <source>
        <dbReference type="Proteomes" id="UP000231414"/>
    </source>
</evidence>
<protein>
    <submittedName>
        <fullName evidence="5">Uncharacterized protein</fullName>
    </submittedName>
</protein>
<feature type="region of interest" description="Disordered" evidence="1">
    <location>
        <begin position="868"/>
        <end position="894"/>
    </location>
</feature>
<dbReference type="PANTHER" id="PTHR30121">
    <property type="entry name" value="UNCHARACTERIZED PROTEIN YJGR-RELATED"/>
    <property type="match status" value="1"/>
</dbReference>
<dbReference type="CDD" id="cd01127">
    <property type="entry name" value="TrwB_TraG_TraD_VirD4"/>
    <property type="match status" value="1"/>
</dbReference>
<proteinExistence type="predicted"/>
<name>A0A2H0X786_UNCKA</name>
<keyword evidence="2" id="KW-0472">Membrane</keyword>
<feature type="domain" description="Type IV secretion system coupling protein TraD DNA-binding" evidence="3">
    <location>
        <begin position="450"/>
        <end position="751"/>
    </location>
</feature>
<feature type="region of interest" description="Disordered" evidence="1">
    <location>
        <begin position="278"/>
        <end position="298"/>
    </location>
</feature>
<evidence type="ECO:0000259" key="3">
    <source>
        <dbReference type="Pfam" id="PF10412"/>
    </source>
</evidence>
<dbReference type="InterPro" id="IPR058441">
    <property type="entry name" value="DUF8128"/>
</dbReference>
<evidence type="ECO:0000259" key="4">
    <source>
        <dbReference type="Pfam" id="PF26449"/>
    </source>
</evidence>
<dbReference type="Pfam" id="PF26449">
    <property type="entry name" value="DUF8128"/>
    <property type="match status" value="1"/>
</dbReference>
<dbReference type="InterPro" id="IPR051162">
    <property type="entry name" value="T4SS_component"/>
</dbReference>